<keyword evidence="4" id="KW-1185">Reference proteome</keyword>
<gene>
    <name evidence="3" type="ORF">V22_33290</name>
</gene>
<reference evidence="3 4" key="1">
    <citation type="submission" date="2019-02" db="EMBL/GenBank/DDBJ databases">
        <title>Deep-cultivation of Planctomycetes and their phenomic and genomic characterization uncovers novel biology.</title>
        <authorList>
            <person name="Wiegand S."/>
            <person name="Jogler M."/>
            <person name="Boedeker C."/>
            <person name="Pinto D."/>
            <person name="Vollmers J."/>
            <person name="Rivas-Marin E."/>
            <person name="Kohn T."/>
            <person name="Peeters S.H."/>
            <person name="Heuer A."/>
            <person name="Rast P."/>
            <person name="Oberbeckmann S."/>
            <person name="Bunk B."/>
            <person name="Jeske O."/>
            <person name="Meyerdierks A."/>
            <person name="Storesund J.E."/>
            <person name="Kallscheuer N."/>
            <person name="Luecker S."/>
            <person name="Lage O.M."/>
            <person name="Pohl T."/>
            <person name="Merkel B.J."/>
            <person name="Hornburger P."/>
            <person name="Mueller R.-W."/>
            <person name="Bruemmer F."/>
            <person name="Labrenz M."/>
            <person name="Spormann A.M."/>
            <person name="Op den Camp H."/>
            <person name="Overmann J."/>
            <person name="Amann R."/>
            <person name="Jetten M.S.M."/>
            <person name="Mascher T."/>
            <person name="Medema M.H."/>
            <person name="Devos D.P."/>
            <person name="Kaster A.-K."/>
            <person name="Ovreas L."/>
            <person name="Rohde M."/>
            <person name="Galperin M.Y."/>
            <person name="Jogler C."/>
        </authorList>
    </citation>
    <scope>NUCLEOTIDE SEQUENCE [LARGE SCALE GENOMIC DNA]</scope>
    <source>
        <strain evidence="3 4">V22</strain>
    </source>
</reference>
<accession>A0A517TCF5</accession>
<organism evidence="3 4">
    <name type="scientific">Calycomorphotria hydatis</name>
    <dbReference type="NCBI Taxonomy" id="2528027"/>
    <lineage>
        <taxon>Bacteria</taxon>
        <taxon>Pseudomonadati</taxon>
        <taxon>Planctomycetota</taxon>
        <taxon>Planctomycetia</taxon>
        <taxon>Planctomycetales</taxon>
        <taxon>Planctomycetaceae</taxon>
        <taxon>Calycomorphotria</taxon>
    </lineage>
</organism>
<dbReference type="EMBL" id="CP036316">
    <property type="protein sequence ID" value="QDT66065.1"/>
    <property type="molecule type" value="Genomic_DNA"/>
</dbReference>
<dbReference type="OrthoDB" id="215810at2"/>
<sequence precursor="true">MIRLTSLSTVTAVMVSVLSAGLAFAEAKLQPVPDPISTPNAVGVTNVSDHHHHYHGGGYGSGYCASCQGHGHGHGHGHYGGTYSPRSCPQCGQKSSNFWLFGLHQKYPADYGFNVPVPYPIEETPVQYWRYHPSAFYGEPGSVYPAVLPVVATPTDTTQLGYYYQRVPTWNQVPGMIPPPPNPAYYHQRACPMGSMCYPPYNLQVVPGTSPTMAPAKANSNPPAAPPQLEGPGPNASNSSAYPKLLPVSN</sequence>
<proteinExistence type="predicted"/>
<feature type="chain" id="PRO_5022179505" evidence="2">
    <location>
        <begin position="26"/>
        <end position="250"/>
    </location>
</feature>
<evidence type="ECO:0000256" key="2">
    <source>
        <dbReference type="SAM" id="SignalP"/>
    </source>
</evidence>
<evidence type="ECO:0000313" key="3">
    <source>
        <dbReference type="EMBL" id="QDT66065.1"/>
    </source>
</evidence>
<evidence type="ECO:0000313" key="4">
    <source>
        <dbReference type="Proteomes" id="UP000319976"/>
    </source>
</evidence>
<evidence type="ECO:0000256" key="1">
    <source>
        <dbReference type="SAM" id="MobiDB-lite"/>
    </source>
</evidence>
<protein>
    <submittedName>
        <fullName evidence="3">Uncharacterized protein</fullName>
    </submittedName>
</protein>
<feature type="signal peptide" evidence="2">
    <location>
        <begin position="1"/>
        <end position="25"/>
    </location>
</feature>
<feature type="region of interest" description="Disordered" evidence="1">
    <location>
        <begin position="212"/>
        <end position="250"/>
    </location>
</feature>
<dbReference type="AlphaFoldDB" id="A0A517TCF5"/>
<name>A0A517TCF5_9PLAN</name>
<keyword evidence="2" id="KW-0732">Signal</keyword>
<dbReference type="RefSeq" id="WP_145264864.1">
    <property type="nucleotide sequence ID" value="NZ_CP036316.1"/>
</dbReference>
<dbReference type="KEGG" id="chya:V22_33290"/>
<dbReference type="Proteomes" id="UP000319976">
    <property type="component" value="Chromosome"/>
</dbReference>